<name>A0ABW4GX76_9ACTN</name>
<organism evidence="1 2">
    <name type="scientific">Nonomuraea guangzhouensis</name>
    <dbReference type="NCBI Taxonomy" id="1291555"/>
    <lineage>
        <taxon>Bacteria</taxon>
        <taxon>Bacillati</taxon>
        <taxon>Actinomycetota</taxon>
        <taxon>Actinomycetes</taxon>
        <taxon>Streptosporangiales</taxon>
        <taxon>Streptosporangiaceae</taxon>
        <taxon>Nonomuraea</taxon>
    </lineage>
</organism>
<comment type="caution">
    <text evidence="1">The sequence shown here is derived from an EMBL/GenBank/DDBJ whole genome shotgun (WGS) entry which is preliminary data.</text>
</comment>
<reference evidence="2" key="1">
    <citation type="journal article" date="2019" name="Int. J. Syst. Evol. Microbiol.">
        <title>The Global Catalogue of Microorganisms (GCM) 10K type strain sequencing project: providing services to taxonomists for standard genome sequencing and annotation.</title>
        <authorList>
            <consortium name="The Broad Institute Genomics Platform"/>
            <consortium name="The Broad Institute Genome Sequencing Center for Infectious Disease"/>
            <person name="Wu L."/>
            <person name="Ma J."/>
        </authorList>
    </citation>
    <scope>NUCLEOTIDE SEQUENCE [LARGE SCALE GENOMIC DNA]</scope>
    <source>
        <strain evidence="2">CGMCC 1.15399</strain>
    </source>
</reference>
<evidence type="ECO:0008006" key="3">
    <source>
        <dbReference type="Google" id="ProtNLM"/>
    </source>
</evidence>
<gene>
    <name evidence="1" type="ORF">ACFSJ0_58875</name>
</gene>
<keyword evidence="2" id="KW-1185">Reference proteome</keyword>
<sequence>MTALKIPSLSVEYVKVPVDGPSNLTSLTVQMAIVPAGQDPTGGDWQSAQWIGTDAAVLIGPATALVLTKGLTYGIWVKITAAPEIPVLGPYDLHIT</sequence>
<protein>
    <recommendedName>
        <fullName evidence="3">Head decoration protein</fullName>
    </recommendedName>
</protein>
<accession>A0ABW4GX76</accession>
<dbReference type="EMBL" id="JBHUCM010000070">
    <property type="protein sequence ID" value="MFD1546999.1"/>
    <property type="molecule type" value="Genomic_DNA"/>
</dbReference>
<evidence type="ECO:0000313" key="1">
    <source>
        <dbReference type="EMBL" id="MFD1546999.1"/>
    </source>
</evidence>
<dbReference type="RefSeq" id="WP_219536594.1">
    <property type="nucleotide sequence ID" value="NZ_JAHKRM010000031.1"/>
</dbReference>
<evidence type="ECO:0000313" key="2">
    <source>
        <dbReference type="Proteomes" id="UP001597097"/>
    </source>
</evidence>
<proteinExistence type="predicted"/>
<dbReference type="Proteomes" id="UP001597097">
    <property type="component" value="Unassembled WGS sequence"/>
</dbReference>